<evidence type="ECO:0000313" key="4">
    <source>
        <dbReference type="Proteomes" id="UP000642014"/>
    </source>
</evidence>
<reference evidence="1" key="3">
    <citation type="submission" date="2023-08" db="EMBL/GenBank/DDBJ databases">
        <authorList>
            <person name="Sun Q."/>
            <person name="Ohkuma M."/>
        </authorList>
    </citation>
    <scope>NUCLEOTIDE SEQUENCE</scope>
    <source>
        <strain evidence="1">JCM 4205</strain>
    </source>
</reference>
<dbReference type="GeneID" id="95457767"/>
<name>A0AAV4KGE1_9ACTN</name>
<dbReference type="AlphaFoldDB" id="A0AAV4KGE1"/>
<dbReference type="Pfam" id="PF21863">
    <property type="entry name" value="HTH_67"/>
    <property type="match status" value="1"/>
</dbReference>
<proteinExistence type="predicted"/>
<dbReference type="EMBL" id="BMSJ01000002">
    <property type="protein sequence ID" value="GGR15483.1"/>
    <property type="molecule type" value="Genomic_DNA"/>
</dbReference>
<reference evidence="2 3" key="2">
    <citation type="submission" date="2017-09" db="EMBL/GenBank/DDBJ databases">
        <authorList>
            <person name="Lee N."/>
            <person name="Cho B.-K."/>
        </authorList>
    </citation>
    <scope>NUCLEOTIDE SEQUENCE [LARGE SCALE GENOMIC DNA]</scope>
    <source>
        <strain evidence="2 3">ATCC 19740</strain>
    </source>
</reference>
<evidence type="ECO:0008006" key="5">
    <source>
        <dbReference type="Google" id="ProtNLM"/>
    </source>
</evidence>
<organism evidence="1 4">
    <name type="scientific">Streptomyces cinereoruber</name>
    <dbReference type="NCBI Taxonomy" id="67260"/>
    <lineage>
        <taxon>Bacteria</taxon>
        <taxon>Bacillati</taxon>
        <taxon>Actinomycetota</taxon>
        <taxon>Actinomycetes</taxon>
        <taxon>Kitasatosporales</taxon>
        <taxon>Streptomycetaceae</taxon>
        <taxon>Streptomyces</taxon>
    </lineage>
</organism>
<dbReference type="Proteomes" id="UP000642014">
    <property type="component" value="Unassembled WGS sequence"/>
</dbReference>
<dbReference type="Proteomes" id="UP000326029">
    <property type="component" value="Chromosome"/>
</dbReference>
<sequence length="288" mass="30722">MTNTLPPRAGRRCHNALNPLHSSLYFSPDLDRELSALGFEDQSAMRLAARSAPLGAVGAGTVAATFYNYNHELLARHLPAVWETASPAEVLAARLRAVDTTLRRLLGEDAVASPEMAEAAELALRAAEACTRHARPLYSANADLPVPEEPHLAYWHATTLLREHRGDGHLAALLSAGLDPVEALASHTATGKGMAPRWVLGTRGWRRTDWEGAVARLRDRGLIGAGGELTEAGAALRAELEEHTDRLDSAPYEHLGAAGVERLTELGRGFLFAAAAAGAFPEDLVGKG</sequence>
<accession>A0AAV4KGE1</accession>
<dbReference type="NCBIfam" id="NF047719">
    <property type="entry name" value="SCO6745_fam_HTH"/>
    <property type="match status" value="1"/>
</dbReference>
<protein>
    <recommendedName>
        <fullName evidence="5">SalK</fullName>
    </recommendedName>
</protein>
<dbReference type="InterPro" id="IPR054058">
    <property type="entry name" value="HTH_67"/>
</dbReference>
<reference evidence="1 4" key="1">
    <citation type="journal article" date="2014" name="Int. J. Syst. Evol. Microbiol.">
        <title>Complete genome sequence of Corynebacterium casei LMG S-19264T (=DSM 44701T), isolated from a smear-ripened cheese.</title>
        <authorList>
            <consortium name="US DOE Joint Genome Institute (JGI-PGF)"/>
            <person name="Walter F."/>
            <person name="Albersmeier A."/>
            <person name="Kalinowski J."/>
            <person name="Ruckert C."/>
        </authorList>
    </citation>
    <scope>NUCLEOTIDE SEQUENCE [LARGE SCALE GENOMIC DNA]</scope>
    <source>
        <strain evidence="1 4">JCM 4205</strain>
    </source>
</reference>
<dbReference type="EMBL" id="CP023693">
    <property type="protein sequence ID" value="QEV35684.1"/>
    <property type="molecule type" value="Genomic_DNA"/>
</dbReference>
<evidence type="ECO:0000313" key="2">
    <source>
        <dbReference type="EMBL" id="QEV35684.1"/>
    </source>
</evidence>
<gene>
    <name evidence="2" type="ORF">CP977_28810</name>
    <name evidence="1" type="ORF">GCM10010497_17240</name>
</gene>
<evidence type="ECO:0000313" key="1">
    <source>
        <dbReference type="EMBL" id="GGR15483.1"/>
    </source>
</evidence>
<keyword evidence="3" id="KW-1185">Reference proteome</keyword>
<dbReference type="RefSeq" id="WP_062751251.1">
    <property type="nucleotide sequence ID" value="NZ_BMSJ01000002.1"/>
</dbReference>
<evidence type="ECO:0000313" key="3">
    <source>
        <dbReference type="Proteomes" id="UP000326029"/>
    </source>
</evidence>